<dbReference type="GO" id="GO:0003855">
    <property type="term" value="F:3-dehydroquinate dehydratase activity"/>
    <property type="evidence" value="ECO:0007669"/>
    <property type="project" value="UniProtKB-UniRule"/>
</dbReference>
<dbReference type="UniPathway" id="UPA00053">
    <property type="reaction ID" value="UER00086"/>
</dbReference>
<dbReference type="InterPro" id="IPR018508">
    <property type="entry name" value="3-dehydroquinate_DH_AS"/>
</dbReference>
<feature type="binding site" evidence="4">
    <location>
        <position position="236"/>
    </location>
    <ligand>
        <name>3-dehydroquinate</name>
        <dbReference type="ChEBI" id="CHEBI:32364"/>
    </ligand>
</feature>
<feature type="active site" description="Proton donor/acceptor" evidence="4">
    <location>
        <position position="143"/>
    </location>
</feature>
<evidence type="ECO:0000256" key="3">
    <source>
        <dbReference type="ARBA" id="ARBA00023270"/>
    </source>
</evidence>
<dbReference type="PANTHER" id="PTHR43699">
    <property type="entry name" value="3-DEHYDROQUINATE DEHYDRATASE"/>
    <property type="match status" value="1"/>
</dbReference>
<dbReference type="RefSeq" id="WP_091350538.1">
    <property type="nucleotide sequence ID" value="NZ_FMAQ01000016.1"/>
</dbReference>
<keyword evidence="6" id="KW-1185">Reference proteome</keyword>
<dbReference type="PROSITE" id="PS01028">
    <property type="entry name" value="DEHYDROQUINASE_I"/>
    <property type="match status" value="1"/>
</dbReference>
<feature type="binding site" evidence="4">
    <location>
        <begin position="46"/>
        <end position="48"/>
    </location>
    <ligand>
        <name>3-dehydroquinate</name>
        <dbReference type="ChEBI" id="CHEBI:32364"/>
    </ligand>
</feature>
<dbReference type="Pfam" id="PF01487">
    <property type="entry name" value="DHquinase_I"/>
    <property type="match status" value="1"/>
</dbReference>
<dbReference type="GO" id="GO:0009423">
    <property type="term" value="P:chorismate biosynthetic process"/>
    <property type="evidence" value="ECO:0007669"/>
    <property type="project" value="UniProtKB-UniRule"/>
</dbReference>
<evidence type="ECO:0000256" key="4">
    <source>
        <dbReference type="HAMAP-Rule" id="MF_00214"/>
    </source>
</evidence>
<dbReference type="InterPro" id="IPR001381">
    <property type="entry name" value="DHquinase_I"/>
</dbReference>
<sequence>MKTVTIKQLEIGVGAPKIIVPIVGKTQAELIEEVQFLQSIDFDVLEWRVDHFNQVDDIQAVKQVAKKIVDLLPNKPLLFTFRTINEGGVKPWALSSYIQLNKEMACSGLVDLIDVEVFIGDDYVKDIIDVAHKNQVFVIASNHDFEKTPPKNDIVNRLRKMQDLGADIPKIAVMPKTTDDVLTLLAATTEMNEKYAIKPIITMSMAGLGAISRIAGSTFGSAMTFGAAKNASAPGQLDVNQLRYILEALHQNNKLTQ</sequence>
<keyword evidence="4" id="KW-0028">Amino-acid biosynthesis</keyword>
<keyword evidence="2 4" id="KW-0456">Lyase</keyword>
<dbReference type="InterPro" id="IPR013785">
    <property type="entry name" value="Aldolase_TIM"/>
</dbReference>
<feature type="binding site" evidence="4">
    <location>
        <position position="232"/>
    </location>
    <ligand>
        <name>3-dehydroquinate</name>
        <dbReference type="ChEBI" id="CHEBI:32364"/>
    </ligand>
</feature>
<comment type="catalytic activity">
    <reaction evidence="1 4">
        <text>3-dehydroquinate = 3-dehydroshikimate + H2O</text>
        <dbReference type="Rhea" id="RHEA:21096"/>
        <dbReference type="ChEBI" id="CHEBI:15377"/>
        <dbReference type="ChEBI" id="CHEBI:16630"/>
        <dbReference type="ChEBI" id="CHEBI:32364"/>
        <dbReference type="EC" id="4.2.1.10"/>
    </reaction>
</comment>
<dbReference type="CDD" id="cd00502">
    <property type="entry name" value="DHQase_I"/>
    <property type="match status" value="1"/>
</dbReference>
<feature type="active site" description="Schiff-base intermediate with substrate" evidence="4">
    <location>
        <position position="170"/>
    </location>
</feature>
<evidence type="ECO:0000313" key="5">
    <source>
        <dbReference type="EMBL" id="SCC29498.1"/>
    </source>
</evidence>
<dbReference type="AlphaFoldDB" id="A0A1C4DE11"/>
<keyword evidence="4" id="KW-0057">Aromatic amino acid biosynthesis</keyword>
<comment type="function">
    <text evidence="4">Involved in the third step of the chorismate pathway, which leads to the biosynthesis of aromatic amino acids. Catalyzes the cis-dehydration of 3-dehydroquinate (DHQ) and introduces the first double bond of the aromatic ring to yield 3-dehydroshikimate.</text>
</comment>
<protein>
    <recommendedName>
        <fullName evidence="4">3-dehydroquinate dehydratase</fullName>
        <shortName evidence="4">3-dehydroquinase</shortName>
        <ecNumber evidence="4">4.2.1.10</ecNumber>
    </recommendedName>
    <alternativeName>
        <fullName evidence="4">Type I DHQase</fullName>
    </alternativeName>
    <alternativeName>
        <fullName evidence="4">Type I dehydroquinase</fullName>
        <shortName evidence="4">DHQ1</shortName>
    </alternativeName>
</protein>
<dbReference type="GO" id="GO:0008652">
    <property type="term" value="P:amino acid biosynthetic process"/>
    <property type="evidence" value="ECO:0007669"/>
    <property type="project" value="UniProtKB-KW"/>
</dbReference>
<comment type="pathway">
    <text evidence="4">Metabolic intermediate biosynthesis; chorismate biosynthesis; chorismate from D-erythrose 4-phosphate and phosphoenolpyruvate: step 3/7.</text>
</comment>
<comment type="subunit">
    <text evidence="4">Homodimer.</text>
</comment>
<dbReference type="OrthoDB" id="9813659at2"/>
<dbReference type="EMBL" id="FMAQ01000016">
    <property type="protein sequence ID" value="SCC29498.1"/>
    <property type="molecule type" value="Genomic_DNA"/>
</dbReference>
<dbReference type="GO" id="GO:0046279">
    <property type="term" value="P:3,4-dihydroxybenzoate biosynthetic process"/>
    <property type="evidence" value="ECO:0007669"/>
    <property type="project" value="TreeGrafter"/>
</dbReference>
<dbReference type="SUPFAM" id="SSF51569">
    <property type="entry name" value="Aldolase"/>
    <property type="match status" value="1"/>
</dbReference>
<accession>A0A1C4DE11</accession>
<name>A0A1C4DE11_9GAMM</name>
<reference evidence="6" key="1">
    <citation type="submission" date="2016-08" db="EMBL/GenBank/DDBJ databases">
        <authorList>
            <person name="Varghese N."/>
            <person name="Submissions Spin"/>
        </authorList>
    </citation>
    <scope>NUCLEOTIDE SEQUENCE [LARGE SCALE GENOMIC DNA]</scope>
    <source>
        <strain evidence="6">R-53248</strain>
    </source>
</reference>
<comment type="similarity">
    <text evidence="4">Belongs to the type-I 3-dehydroquinase family.</text>
</comment>
<dbReference type="GO" id="GO:0009073">
    <property type="term" value="P:aromatic amino acid family biosynthetic process"/>
    <property type="evidence" value="ECO:0007669"/>
    <property type="project" value="UniProtKB-KW"/>
</dbReference>
<dbReference type="PANTHER" id="PTHR43699:SF1">
    <property type="entry name" value="3-DEHYDROQUINATE DEHYDRATASE"/>
    <property type="match status" value="1"/>
</dbReference>
<keyword evidence="3 4" id="KW-0704">Schiff base</keyword>
<evidence type="ECO:0000256" key="2">
    <source>
        <dbReference type="ARBA" id="ARBA00023239"/>
    </source>
</evidence>
<dbReference type="InterPro" id="IPR050146">
    <property type="entry name" value="Type-I_3-dehydroquinase"/>
</dbReference>
<proteinExistence type="inferred from homology"/>
<dbReference type="EC" id="4.2.1.10" evidence="4"/>
<comment type="caution">
    <text evidence="4">Lacks conserved residue(s) required for the propagation of feature annotation.</text>
</comment>
<gene>
    <name evidence="4" type="primary">aroD</name>
    <name evidence="5" type="ORF">GA0061081_11614</name>
</gene>
<dbReference type="HAMAP" id="MF_00214">
    <property type="entry name" value="AroD"/>
    <property type="match status" value="1"/>
</dbReference>
<dbReference type="NCBIfam" id="TIGR01093">
    <property type="entry name" value="aroD"/>
    <property type="match status" value="1"/>
</dbReference>
<dbReference type="Gene3D" id="3.20.20.70">
    <property type="entry name" value="Aldolase class I"/>
    <property type="match status" value="1"/>
</dbReference>
<feature type="binding site" evidence="4">
    <location>
        <position position="82"/>
    </location>
    <ligand>
        <name>3-dehydroquinate</name>
        <dbReference type="ChEBI" id="CHEBI:32364"/>
    </ligand>
</feature>
<dbReference type="Proteomes" id="UP000199670">
    <property type="component" value="Unassembled WGS sequence"/>
</dbReference>
<feature type="binding site" evidence="4">
    <location>
        <position position="213"/>
    </location>
    <ligand>
        <name>3-dehydroquinate</name>
        <dbReference type="ChEBI" id="CHEBI:32364"/>
    </ligand>
</feature>
<organism evidence="5 6">
    <name type="scientific">Gilliamella bombicola</name>
    <dbReference type="NCBI Taxonomy" id="1798182"/>
    <lineage>
        <taxon>Bacteria</taxon>
        <taxon>Pseudomonadati</taxon>
        <taxon>Pseudomonadota</taxon>
        <taxon>Gammaproteobacteria</taxon>
        <taxon>Orbales</taxon>
        <taxon>Orbaceae</taxon>
        <taxon>Gilliamella</taxon>
    </lineage>
</organism>
<evidence type="ECO:0000313" key="6">
    <source>
        <dbReference type="Proteomes" id="UP000199670"/>
    </source>
</evidence>
<evidence type="ECO:0000256" key="1">
    <source>
        <dbReference type="ARBA" id="ARBA00001864"/>
    </source>
</evidence>
<dbReference type="FunFam" id="3.20.20.70:FF:000047">
    <property type="entry name" value="3-dehydroquinate dehydratase"/>
    <property type="match status" value="1"/>
</dbReference>
<dbReference type="STRING" id="1798182.GA0061081_11614"/>